<protein>
    <submittedName>
        <fullName evidence="2">Uncharacterized protein</fullName>
    </submittedName>
</protein>
<keyword evidence="1" id="KW-0472">Membrane</keyword>
<reference evidence="2 3" key="1">
    <citation type="submission" date="2014-04" db="EMBL/GenBank/DDBJ databases">
        <authorList>
            <person name="Bishop-Lilly K.A."/>
            <person name="Broomall S.M."/>
            <person name="Chain P.S."/>
            <person name="Chertkov O."/>
            <person name="Coyne S.R."/>
            <person name="Daligault H.E."/>
            <person name="Davenport K.W."/>
            <person name="Erkkila T."/>
            <person name="Frey K.G."/>
            <person name="Gibbons H.S."/>
            <person name="Gu W."/>
            <person name="Jaissle J."/>
            <person name="Johnson S.L."/>
            <person name="Koroleva G.I."/>
            <person name="Ladner J.T."/>
            <person name="Lo C.-C."/>
            <person name="Minogue T.D."/>
            <person name="Munk C."/>
            <person name="Palacios G.F."/>
            <person name="Redden C.L."/>
            <person name="Rosenzweig C.N."/>
            <person name="Scholz M.B."/>
            <person name="Teshima H."/>
            <person name="Xu Y."/>
        </authorList>
    </citation>
    <scope>NUCLEOTIDE SEQUENCE [LARGE SCALE GENOMIC DNA]</scope>
    <source>
        <strain evidence="2 3">8244</strain>
    </source>
</reference>
<organism evidence="2 3">
    <name type="scientific">Paenibacillus macerans</name>
    <name type="common">Bacillus macerans</name>
    <dbReference type="NCBI Taxonomy" id="44252"/>
    <lineage>
        <taxon>Bacteria</taxon>
        <taxon>Bacillati</taxon>
        <taxon>Bacillota</taxon>
        <taxon>Bacilli</taxon>
        <taxon>Bacillales</taxon>
        <taxon>Paenibacillaceae</taxon>
        <taxon>Paenibacillus</taxon>
    </lineage>
</organism>
<keyword evidence="3" id="KW-1185">Reference proteome</keyword>
<dbReference type="Proteomes" id="UP000029278">
    <property type="component" value="Unassembled WGS sequence"/>
</dbReference>
<evidence type="ECO:0000256" key="1">
    <source>
        <dbReference type="SAM" id="Phobius"/>
    </source>
</evidence>
<feature type="transmembrane region" description="Helical" evidence="1">
    <location>
        <begin position="29"/>
        <end position="48"/>
    </location>
</feature>
<name>A0A090YBZ5_PAEMA</name>
<evidence type="ECO:0000313" key="2">
    <source>
        <dbReference type="EMBL" id="KFM89830.1"/>
    </source>
</evidence>
<proteinExistence type="predicted"/>
<gene>
    <name evidence="2" type="ORF">DJ90_6306</name>
</gene>
<dbReference type="STRING" id="44252.DJ90_6306"/>
<evidence type="ECO:0000313" key="3">
    <source>
        <dbReference type="Proteomes" id="UP000029278"/>
    </source>
</evidence>
<sequence>MHFELYGFTILRTYQKECNLFVTDNGKSTVIIVMICYCLGHIAFRILYQASTTWDNVYSI</sequence>
<dbReference type="AlphaFoldDB" id="A0A090YBZ5"/>
<keyword evidence="1" id="KW-0812">Transmembrane</keyword>
<comment type="caution">
    <text evidence="2">The sequence shown here is derived from an EMBL/GenBank/DDBJ whole genome shotgun (WGS) entry which is preliminary data.</text>
</comment>
<accession>A0A090YBZ5</accession>
<dbReference type="HOGENOM" id="CLU_2937244_0_0_9"/>
<dbReference type="EMBL" id="JMQA01000059">
    <property type="protein sequence ID" value="KFM89830.1"/>
    <property type="molecule type" value="Genomic_DNA"/>
</dbReference>
<keyword evidence="1" id="KW-1133">Transmembrane helix</keyword>